<sequence length="443" mass="51199">MSMMEEFLELQEKVSKLEKKLKEKESAIDHKDEKLLNLSEKMNQIMNETAKASSDTRHFRSMVSVLEDEKKNLERERNRLLKEIDTLNSQIKQFSSIVETTNQTLQAKEESLLSKEKQLQNKDLLINEKDQKLEEYRKQFELQSEEKVKKFEELSAFMEKMSNEKVSLVEQVANLEKKIADYVQKIKTTKEKSRAAQDGLLGASMEMEKVREEASKINLTLQETIAELEQVKKEKNELETKFGISSADLKQSEENDSLDKVVIQTSEINKYKERIASLELSLEKLQNDKASEEQKEVLEDEVFSMGTGTYKSISALIAHFKFKLTNVRRTIRIILPELSVIERFGLTDVFNDLPKNILKNLACNVDHKHDKQMLNLLQENNFRVTNYQGTKLFALSIDNITAALAVYDEKEDNITGIFSNNEELVRLLSQAIMNPFIKGVKLN</sequence>
<accession>A0ABY6HSP0</accession>
<keyword evidence="1" id="KW-0175">Coiled coil</keyword>
<feature type="coiled-coil region" evidence="1">
    <location>
        <begin position="7"/>
        <end position="241"/>
    </location>
</feature>
<name>A0ABY6HSP0_9ARCH</name>
<feature type="coiled-coil region" evidence="1">
    <location>
        <begin position="268"/>
        <end position="295"/>
    </location>
</feature>
<dbReference type="SUPFAM" id="SSF57997">
    <property type="entry name" value="Tropomyosin"/>
    <property type="match status" value="1"/>
</dbReference>
<protein>
    <recommendedName>
        <fullName evidence="4">Chromosome partition protein Smc</fullName>
    </recommendedName>
</protein>
<keyword evidence="3" id="KW-1185">Reference proteome</keyword>
<evidence type="ECO:0000313" key="3">
    <source>
        <dbReference type="Proteomes" id="UP001208689"/>
    </source>
</evidence>
<dbReference type="Proteomes" id="UP001208689">
    <property type="component" value="Chromosome"/>
</dbReference>
<organism evidence="2 3">
    <name type="scientific">Candidatus Lokiarchaeum ossiferum</name>
    <dbReference type="NCBI Taxonomy" id="2951803"/>
    <lineage>
        <taxon>Archaea</taxon>
        <taxon>Promethearchaeati</taxon>
        <taxon>Promethearchaeota</taxon>
        <taxon>Promethearchaeia</taxon>
        <taxon>Promethearchaeales</taxon>
        <taxon>Promethearchaeaceae</taxon>
        <taxon>Candidatus Lokiarchaeum</taxon>
    </lineage>
</organism>
<reference evidence="2" key="1">
    <citation type="submission" date="2022-09" db="EMBL/GenBank/DDBJ databases">
        <title>Actin cytoskeleton and complex cell architecture in an #Asgard archaeon.</title>
        <authorList>
            <person name="Ponce Toledo R.I."/>
            <person name="Schleper C."/>
            <person name="Rodrigues Oliveira T."/>
            <person name="Wollweber F."/>
            <person name="Xu J."/>
            <person name="Rittmann S."/>
            <person name="Klingl A."/>
            <person name="Pilhofer M."/>
        </authorList>
    </citation>
    <scope>NUCLEOTIDE SEQUENCE</scope>
    <source>
        <strain evidence="2">B-35</strain>
    </source>
</reference>
<gene>
    <name evidence="2" type="ORF">NEF87_002810</name>
</gene>
<evidence type="ECO:0000313" key="2">
    <source>
        <dbReference type="EMBL" id="UYP46525.1"/>
    </source>
</evidence>
<evidence type="ECO:0008006" key="4">
    <source>
        <dbReference type="Google" id="ProtNLM"/>
    </source>
</evidence>
<proteinExistence type="predicted"/>
<dbReference type="EMBL" id="CP104013">
    <property type="protein sequence ID" value="UYP46525.1"/>
    <property type="molecule type" value="Genomic_DNA"/>
</dbReference>
<evidence type="ECO:0000256" key="1">
    <source>
        <dbReference type="SAM" id="Coils"/>
    </source>
</evidence>